<keyword evidence="2" id="KW-1185">Reference proteome</keyword>
<evidence type="ECO:0000313" key="2">
    <source>
        <dbReference type="Proteomes" id="UP000228934"/>
    </source>
</evidence>
<reference evidence="2" key="1">
    <citation type="journal article" date="2017" name="Nat. Commun.">
        <title>The North American bullfrog draft genome provides insight into hormonal regulation of long noncoding RNA.</title>
        <authorList>
            <person name="Hammond S.A."/>
            <person name="Warren R.L."/>
            <person name="Vandervalk B.P."/>
            <person name="Kucuk E."/>
            <person name="Khan H."/>
            <person name="Gibb E.A."/>
            <person name="Pandoh P."/>
            <person name="Kirk H."/>
            <person name="Zhao Y."/>
            <person name="Jones M."/>
            <person name="Mungall A.J."/>
            <person name="Coope R."/>
            <person name="Pleasance S."/>
            <person name="Moore R.A."/>
            <person name="Holt R.A."/>
            <person name="Round J.M."/>
            <person name="Ohora S."/>
            <person name="Walle B.V."/>
            <person name="Veldhoen N."/>
            <person name="Helbing C.C."/>
            <person name="Birol I."/>
        </authorList>
    </citation>
    <scope>NUCLEOTIDE SEQUENCE [LARGE SCALE GENOMIC DNA]</scope>
</reference>
<dbReference type="Proteomes" id="UP000228934">
    <property type="component" value="Unassembled WGS sequence"/>
</dbReference>
<evidence type="ECO:0000313" key="1">
    <source>
        <dbReference type="EMBL" id="PIO11550.1"/>
    </source>
</evidence>
<proteinExistence type="predicted"/>
<name>A0A2G9Q7K2_AQUCT</name>
<gene>
    <name evidence="1" type="ORF">AB205_0156100</name>
</gene>
<protein>
    <submittedName>
        <fullName evidence="1">Uncharacterized protein</fullName>
    </submittedName>
</protein>
<dbReference type="EMBL" id="KZ060994">
    <property type="protein sequence ID" value="PIO11550.1"/>
    <property type="molecule type" value="Genomic_DNA"/>
</dbReference>
<organism evidence="1 2">
    <name type="scientific">Aquarana catesbeiana</name>
    <name type="common">American bullfrog</name>
    <name type="synonym">Rana catesbeiana</name>
    <dbReference type="NCBI Taxonomy" id="8400"/>
    <lineage>
        <taxon>Eukaryota</taxon>
        <taxon>Metazoa</taxon>
        <taxon>Chordata</taxon>
        <taxon>Craniata</taxon>
        <taxon>Vertebrata</taxon>
        <taxon>Euteleostomi</taxon>
        <taxon>Amphibia</taxon>
        <taxon>Batrachia</taxon>
        <taxon>Anura</taxon>
        <taxon>Neobatrachia</taxon>
        <taxon>Ranoidea</taxon>
        <taxon>Ranidae</taxon>
        <taxon>Aquarana</taxon>
    </lineage>
</organism>
<sequence>AYAAQGQQEKDHFLQVGKSNQCGVTGLGCEEEVPLTKDPTDKEQPSLGACSCVSDRAYAAQGQQEKKNCIQVGKSNQCGVTGLGCEEEVPLTMDPTDKEQPSLGACSCVSDRVSDFPVLCMDQVSPFL</sequence>
<feature type="non-terminal residue" evidence="1">
    <location>
        <position position="1"/>
    </location>
</feature>
<dbReference type="AlphaFoldDB" id="A0A2G9Q7K2"/>
<accession>A0A2G9Q7K2</accession>